<dbReference type="InterPro" id="IPR004161">
    <property type="entry name" value="EFTu-like_2"/>
</dbReference>
<reference evidence="10 11" key="1">
    <citation type="submission" date="2019-02" db="EMBL/GenBank/DDBJ databases">
        <title>Deep-cultivation of Planctomycetes and their phenomic and genomic characterization uncovers novel biology.</title>
        <authorList>
            <person name="Wiegand S."/>
            <person name="Jogler M."/>
            <person name="Boedeker C."/>
            <person name="Pinto D."/>
            <person name="Vollmers J."/>
            <person name="Rivas-Marin E."/>
            <person name="Kohn T."/>
            <person name="Peeters S.H."/>
            <person name="Heuer A."/>
            <person name="Rast P."/>
            <person name="Oberbeckmann S."/>
            <person name="Bunk B."/>
            <person name="Jeske O."/>
            <person name="Meyerdierks A."/>
            <person name="Storesund J.E."/>
            <person name="Kallscheuer N."/>
            <person name="Luecker S."/>
            <person name="Lage O.M."/>
            <person name="Pohl T."/>
            <person name="Merkel B.J."/>
            <person name="Hornburger P."/>
            <person name="Mueller R.-W."/>
            <person name="Bruemmer F."/>
            <person name="Labrenz M."/>
            <person name="Spormann A.M."/>
            <person name="Op Den Camp H."/>
            <person name="Overmann J."/>
            <person name="Amann R."/>
            <person name="Jetten M.S.M."/>
            <person name="Mascher T."/>
            <person name="Medema M.H."/>
            <person name="Devos D.P."/>
            <person name="Kaster A.-K."/>
            <person name="Ovreas L."/>
            <person name="Rohde M."/>
            <person name="Galperin M.Y."/>
            <person name="Jogler C."/>
        </authorList>
    </citation>
    <scope>NUCLEOTIDE SEQUENCE [LARGE SCALE GENOMIC DNA]</scope>
    <source>
        <strain evidence="10 11">Pla111</strain>
    </source>
</reference>
<dbReference type="InterPro" id="IPR027417">
    <property type="entry name" value="P-loop_NTPase"/>
</dbReference>
<dbReference type="RefSeq" id="WP_146573263.1">
    <property type="nucleotide sequence ID" value="NZ_SJPH01000003.1"/>
</dbReference>
<dbReference type="FunFam" id="3.40.50.300:FF:000514">
    <property type="entry name" value="Ribosome-releasing factor 2, mitochondrial"/>
    <property type="match status" value="1"/>
</dbReference>
<dbReference type="InterPro" id="IPR035649">
    <property type="entry name" value="EFG_V"/>
</dbReference>
<dbReference type="SMART" id="SM00838">
    <property type="entry name" value="EFG_C"/>
    <property type="match status" value="1"/>
</dbReference>
<evidence type="ECO:0000313" key="10">
    <source>
        <dbReference type="EMBL" id="TWT46607.1"/>
    </source>
</evidence>
<dbReference type="FunFam" id="3.30.70.870:FF:000001">
    <property type="entry name" value="Elongation factor G"/>
    <property type="match status" value="1"/>
</dbReference>
<dbReference type="Pfam" id="PF00679">
    <property type="entry name" value="EFG_C"/>
    <property type="match status" value="1"/>
</dbReference>
<dbReference type="SUPFAM" id="SSF52540">
    <property type="entry name" value="P-loop containing nucleoside triphosphate hydrolases"/>
    <property type="match status" value="1"/>
</dbReference>
<dbReference type="SUPFAM" id="SSF54980">
    <property type="entry name" value="EF-G C-terminal domain-like"/>
    <property type="match status" value="2"/>
</dbReference>
<keyword evidence="5" id="KW-0342">GTP-binding</keyword>
<dbReference type="Proteomes" id="UP000318995">
    <property type="component" value="Unassembled WGS sequence"/>
</dbReference>
<evidence type="ECO:0000256" key="1">
    <source>
        <dbReference type="ARBA" id="ARBA00005870"/>
    </source>
</evidence>
<evidence type="ECO:0000256" key="6">
    <source>
        <dbReference type="ARBA" id="ARBA00024731"/>
    </source>
</evidence>
<dbReference type="FunFam" id="3.30.70.240:FF:000001">
    <property type="entry name" value="Elongation factor G"/>
    <property type="match status" value="1"/>
</dbReference>
<sequence length="727" mass="79452">MSADLTKLRNIGVIAHIDAGKTTVTERMLYVSSAKHRAGEVDKGTTTTDDDAEEAERGITIYSACVRFPWKDVAINLIDTPGHVDFTAEVERSLRVLDGAVVVFSAREGVEAQSETVWRQANRYHVPRIAMINKMDREGANWEGVLAEIQSRLGANPIAIQMPAGQGPPHAPNPFRGVIDLVRMKLLTFPAGKEGREIVETALPEDLFVEAQLYRERMLEQLYDYSDELMELALSGEKIPEPLVYKVLRNATIHLQIQPVLCGSALHGIGIQPLLDAVAAYLPHPLEMPSVEGTRPTGKAKGKAERRRTSAPLEEDSPPAATGEKITRKPDPAAPFCGLVFKILPFKTGDLYWVRIYSGELAPNSRVLNPGRDLKENVAQIWRLHASRKDEQLDKAQAGDIVALLGLRDSITGDTLCDTREPILLESIEFPETVISMAIEAETSADKKKLAETLEMLRKQDPTFSATENPETGQTLISGMGELHLEVIQHRLKRDFGLKVKVHKPRVSYRETVAQRATVVGECNRNINGVQHTAAVRVRVEPYRATGPLAAVAPPVVVSIDPAATSEAGGLTDEYLGVVIEELENAASGGGTLGFPLMRVRVTILGGEVHETDASEIAFRTAASLAFDKGLREAGVMLLEPIMRLELTTPEEHMGDLVGDLQQRRAIIERTEQRGGDTVLIAEAPLANLFGYSSAMRSLSQGRAGCSMTPSDYAAAPEEVLRTFLGE</sequence>
<dbReference type="InterPro" id="IPR041095">
    <property type="entry name" value="EFG_II"/>
</dbReference>
<dbReference type="Pfam" id="PF14492">
    <property type="entry name" value="EFG_III"/>
    <property type="match status" value="1"/>
</dbReference>
<dbReference type="Pfam" id="PF00009">
    <property type="entry name" value="GTP_EFTU"/>
    <property type="match status" value="1"/>
</dbReference>
<comment type="caution">
    <text evidence="10">The sequence shown here is derived from an EMBL/GenBank/DDBJ whole genome shotgun (WGS) entry which is preliminary data.</text>
</comment>
<feature type="region of interest" description="Disordered" evidence="8">
    <location>
        <begin position="289"/>
        <end position="328"/>
    </location>
</feature>
<keyword evidence="4" id="KW-0648">Protein biosynthesis</keyword>
<dbReference type="Gene3D" id="3.30.230.10">
    <property type="match status" value="1"/>
</dbReference>
<organism evidence="10 11">
    <name type="scientific">Botrimarina hoheduenensis</name>
    <dbReference type="NCBI Taxonomy" id="2528000"/>
    <lineage>
        <taxon>Bacteria</taxon>
        <taxon>Pseudomonadati</taxon>
        <taxon>Planctomycetota</taxon>
        <taxon>Planctomycetia</taxon>
        <taxon>Pirellulales</taxon>
        <taxon>Lacipirellulaceae</taxon>
        <taxon>Botrimarina</taxon>
    </lineage>
</organism>
<dbReference type="GO" id="GO:0005525">
    <property type="term" value="F:GTP binding"/>
    <property type="evidence" value="ECO:0007669"/>
    <property type="project" value="UniProtKB-UniRule"/>
</dbReference>
<dbReference type="EMBL" id="SJPH01000003">
    <property type="protein sequence ID" value="TWT46607.1"/>
    <property type="molecule type" value="Genomic_DNA"/>
</dbReference>
<dbReference type="NCBIfam" id="TIGR00484">
    <property type="entry name" value="EF-G"/>
    <property type="match status" value="1"/>
</dbReference>
<gene>
    <name evidence="10" type="primary">fusA_3</name>
    <name evidence="10" type="ORF">Pla111_17030</name>
</gene>
<comment type="function">
    <text evidence="6">Catalyzes the GTP-dependent ribosomal translocation step during translation elongation. During this step, the ribosome changes from the pre-translocational (PRE) to the post-translocational (POST) state as the newly formed A-site-bound peptidyl-tRNA and P-site-bound deacylated tRNA move to the P and E sites, respectively. Catalyzes the coordinated movement of the two tRNA molecules, the mRNA and conformational changes in the ribosome.</text>
</comment>
<dbReference type="Gene3D" id="3.30.70.240">
    <property type="match status" value="1"/>
</dbReference>
<name>A0A5C5W835_9BACT</name>
<accession>A0A5C5W835</accession>
<dbReference type="InterPro" id="IPR005225">
    <property type="entry name" value="Small_GTP-bd"/>
</dbReference>
<keyword evidence="3 10" id="KW-0251">Elongation factor</keyword>
<dbReference type="InterPro" id="IPR020568">
    <property type="entry name" value="Ribosomal_Su5_D2-typ_SF"/>
</dbReference>
<dbReference type="InterPro" id="IPR005517">
    <property type="entry name" value="Transl_elong_EFG/EF2_IV"/>
</dbReference>
<dbReference type="Gene3D" id="3.40.50.300">
    <property type="entry name" value="P-loop containing nucleotide triphosphate hydrolases"/>
    <property type="match status" value="1"/>
</dbReference>
<protein>
    <recommendedName>
        <fullName evidence="7">Elongation factor G</fullName>
    </recommendedName>
</protein>
<evidence type="ECO:0000256" key="4">
    <source>
        <dbReference type="ARBA" id="ARBA00022917"/>
    </source>
</evidence>
<dbReference type="PANTHER" id="PTHR43261">
    <property type="entry name" value="TRANSLATION ELONGATION FACTOR G-RELATED"/>
    <property type="match status" value="1"/>
</dbReference>
<dbReference type="GO" id="GO:0032790">
    <property type="term" value="P:ribosome disassembly"/>
    <property type="evidence" value="ECO:0007669"/>
    <property type="project" value="TreeGrafter"/>
</dbReference>
<dbReference type="OrthoDB" id="9804431at2"/>
<dbReference type="SMART" id="SM00889">
    <property type="entry name" value="EFG_IV"/>
    <property type="match status" value="1"/>
</dbReference>
<evidence type="ECO:0000256" key="8">
    <source>
        <dbReference type="SAM" id="MobiDB-lite"/>
    </source>
</evidence>
<dbReference type="PROSITE" id="PS51722">
    <property type="entry name" value="G_TR_2"/>
    <property type="match status" value="1"/>
</dbReference>
<evidence type="ECO:0000259" key="9">
    <source>
        <dbReference type="PROSITE" id="PS51722"/>
    </source>
</evidence>
<dbReference type="InterPro" id="IPR000640">
    <property type="entry name" value="EFG_V-like"/>
</dbReference>
<keyword evidence="2" id="KW-0547">Nucleotide-binding</keyword>
<dbReference type="CDD" id="cd03713">
    <property type="entry name" value="EFG_mtEFG_C"/>
    <property type="match status" value="1"/>
</dbReference>
<dbReference type="AlphaFoldDB" id="A0A5C5W835"/>
<dbReference type="Pfam" id="PF03764">
    <property type="entry name" value="EFG_IV"/>
    <property type="match status" value="1"/>
</dbReference>
<dbReference type="CDD" id="cd01886">
    <property type="entry name" value="EF-G"/>
    <property type="match status" value="1"/>
</dbReference>
<evidence type="ECO:0000256" key="7">
    <source>
        <dbReference type="NCBIfam" id="TIGR00484"/>
    </source>
</evidence>
<feature type="domain" description="Tr-type G" evidence="9">
    <location>
        <begin position="6"/>
        <end position="287"/>
    </location>
</feature>
<evidence type="ECO:0000256" key="5">
    <source>
        <dbReference type="ARBA" id="ARBA00023134"/>
    </source>
</evidence>
<dbReference type="InterPro" id="IPR009022">
    <property type="entry name" value="EFG_III"/>
</dbReference>
<dbReference type="NCBIfam" id="TIGR00231">
    <property type="entry name" value="small_GTP"/>
    <property type="match status" value="1"/>
</dbReference>
<dbReference type="InterPro" id="IPR000795">
    <property type="entry name" value="T_Tr_GTP-bd_dom"/>
</dbReference>
<dbReference type="CDD" id="cd16262">
    <property type="entry name" value="EFG_III"/>
    <property type="match status" value="1"/>
</dbReference>
<evidence type="ECO:0000256" key="2">
    <source>
        <dbReference type="ARBA" id="ARBA00022741"/>
    </source>
</evidence>
<dbReference type="PRINTS" id="PR00315">
    <property type="entry name" value="ELONGATNFCT"/>
</dbReference>
<proteinExistence type="inferred from homology"/>
<keyword evidence="11" id="KW-1185">Reference proteome</keyword>
<dbReference type="Gene3D" id="2.40.30.10">
    <property type="entry name" value="Translation factors"/>
    <property type="match status" value="1"/>
</dbReference>
<dbReference type="SUPFAM" id="SSF54211">
    <property type="entry name" value="Ribosomal protein S5 domain 2-like"/>
    <property type="match status" value="1"/>
</dbReference>
<dbReference type="GO" id="GO:0003924">
    <property type="term" value="F:GTPase activity"/>
    <property type="evidence" value="ECO:0007669"/>
    <property type="project" value="InterPro"/>
</dbReference>
<dbReference type="InterPro" id="IPR035647">
    <property type="entry name" value="EFG_III/V"/>
</dbReference>
<comment type="similarity">
    <text evidence="1">Belongs to the TRAFAC class translation factor GTPase superfamily. Classic translation factor GTPase family. EF-G/EF-2 subfamily.</text>
</comment>
<evidence type="ECO:0000313" key="11">
    <source>
        <dbReference type="Proteomes" id="UP000318995"/>
    </source>
</evidence>
<dbReference type="InterPro" id="IPR014721">
    <property type="entry name" value="Ribsml_uS5_D2-typ_fold_subgr"/>
</dbReference>
<dbReference type="GO" id="GO:0003746">
    <property type="term" value="F:translation elongation factor activity"/>
    <property type="evidence" value="ECO:0007669"/>
    <property type="project" value="UniProtKB-UniRule"/>
</dbReference>
<dbReference type="SUPFAM" id="SSF50447">
    <property type="entry name" value="Translation proteins"/>
    <property type="match status" value="1"/>
</dbReference>
<evidence type="ECO:0000256" key="3">
    <source>
        <dbReference type="ARBA" id="ARBA00022768"/>
    </source>
</evidence>
<dbReference type="PANTHER" id="PTHR43261:SF1">
    <property type="entry name" value="RIBOSOME-RELEASING FACTOR 2, MITOCHONDRIAL"/>
    <property type="match status" value="1"/>
</dbReference>
<dbReference type="Pfam" id="PF03144">
    <property type="entry name" value="GTP_EFTU_D2"/>
    <property type="match status" value="1"/>
</dbReference>
<dbReference type="Gene3D" id="3.30.70.870">
    <property type="entry name" value="Elongation Factor G (Translational Gtpase), domain 3"/>
    <property type="match status" value="1"/>
</dbReference>
<dbReference type="InterPro" id="IPR004540">
    <property type="entry name" value="Transl_elong_EFG/EF2"/>
</dbReference>
<dbReference type="InterPro" id="IPR009000">
    <property type="entry name" value="Transl_B-barrel_sf"/>
</dbReference>